<reference evidence="2" key="1">
    <citation type="submission" date="2017-09" db="EMBL/GenBank/DDBJ databases">
        <title>FDA dAtabase for Regulatory Grade micrObial Sequences (FDA-ARGOS): Supporting development and validation of Infectious Disease Dx tests.</title>
        <authorList>
            <person name="Minogue T."/>
            <person name="Wolcott M."/>
            <person name="Wasieloski L."/>
            <person name="Aguilar W."/>
            <person name="Moore D."/>
            <person name="Tallon L."/>
            <person name="Sadzewicz L."/>
            <person name="Ott S."/>
            <person name="Zhao X."/>
            <person name="Nagaraj S."/>
            <person name="Vavikolanu K."/>
            <person name="Aluvathingal J."/>
            <person name="Nadendla S."/>
            <person name="Sichtig H."/>
        </authorList>
    </citation>
    <scope>NUCLEOTIDE SEQUENCE [LARGE SCALE GENOMIC DNA]</scope>
    <source>
        <strain evidence="2">FDAARGOS_390</strain>
    </source>
</reference>
<gene>
    <name evidence="1" type="ORF">CRM94_00385</name>
</gene>
<dbReference type="RefSeq" id="WP_098151263.1">
    <property type="nucleotide sequence ID" value="NZ_CADEQK010000014.1"/>
</dbReference>
<comment type="caution">
    <text evidence="1">The sequence shown here is derived from an EMBL/GenBank/DDBJ whole genome shotgun (WGS) entry which is preliminary data.</text>
</comment>
<organism evidence="1 2">
    <name type="scientific">Burkholderia gladioli</name>
    <name type="common">Pseudomonas marginata</name>
    <name type="synonym">Phytomonas marginata</name>
    <dbReference type="NCBI Taxonomy" id="28095"/>
    <lineage>
        <taxon>Bacteria</taxon>
        <taxon>Pseudomonadati</taxon>
        <taxon>Pseudomonadota</taxon>
        <taxon>Betaproteobacteria</taxon>
        <taxon>Burkholderiales</taxon>
        <taxon>Burkholderiaceae</taxon>
        <taxon>Burkholderia</taxon>
    </lineage>
</organism>
<dbReference type="Proteomes" id="UP000220629">
    <property type="component" value="Unassembled WGS sequence"/>
</dbReference>
<accession>A0A2A7SAL5</accession>
<proteinExistence type="predicted"/>
<dbReference type="AlphaFoldDB" id="A0A2A7SAL5"/>
<sequence length="373" mass="38089">MPPRAVSRPARLAAWATAARRAASYALLGAASLLLGACNRHDANQAAASGASSASSAVPAAASMPASAAALASGALAASDSSGTTASFSQGLKRGDLMRVVFPNWHEGNDPAAQAVEVPLPERDDSGRIRRTAGSASAKTVASRIEITPREVIRLDDTHAVMLTEGVGIDDTGVRDDGYAAGAWLGAYFFRRDASGWMLDKRVDGVDYLGVAGSLGDTSVTRIGAGEFGLIVTGGGCWQGFCGTWASVYGVAPGRIATYASTVPVDGNNLGASGDCEATLKAASPAHGTAASETDVMVSNDAGSPPACFEVDGKLSLVTAEDGTSEMRIHFDGAETIASGDDGGLRLIHQTAVYRLRDGKYVLSSGHNPVPAF</sequence>
<name>A0A2A7SAL5_BURGA</name>
<evidence type="ECO:0000313" key="1">
    <source>
        <dbReference type="EMBL" id="PEH40754.1"/>
    </source>
</evidence>
<dbReference type="EMBL" id="PDDY01000001">
    <property type="protein sequence ID" value="PEH40754.1"/>
    <property type="molecule type" value="Genomic_DNA"/>
</dbReference>
<protein>
    <submittedName>
        <fullName evidence="1">Uncharacterized protein</fullName>
    </submittedName>
</protein>
<evidence type="ECO:0000313" key="2">
    <source>
        <dbReference type="Proteomes" id="UP000220629"/>
    </source>
</evidence>